<protein>
    <recommendedName>
        <fullName evidence="4">Biofilm regulator</fullName>
    </recommendedName>
</protein>
<evidence type="ECO:0000313" key="2">
    <source>
        <dbReference type="EMBL" id="BBU20243.1"/>
    </source>
</evidence>
<evidence type="ECO:0000313" key="3">
    <source>
        <dbReference type="Proteomes" id="UP000464624"/>
    </source>
</evidence>
<dbReference type="EMBL" id="AP022314">
    <property type="protein sequence ID" value="BBU20243.1"/>
    <property type="molecule type" value="Genomic_DNA"/>
</dbReference>
<feature type="compositionally biased region" description="Low complexity" evidence="1">
    <location>
        <begin position="243"/>
        <end position="254"/>
    </location>
</feature>
<feature type="compositionally biased region" description="Polar residues" evidence="1">
    <location>
        <begin position="160"/>
        <end position="186"/>
    </location>
</feature>
<feature type="region of interest" description="Disordered" evidence="1">
    <location>
        <begin position="353"/>
        <end position="372"/>
    </location>
</feature>
<sequence>MASRSELPLRIPLGTVAAMQGPPQRSQLGVSAMPPTAVSVPPDRQRGAAADAIRDAEVALAQQNSATAQLDLQVVSAILNAHQKTLEGTDALAALQRDVEAAVRSRTDLDTPAGARDFQRFLTSKLREIRAVVTGTGLDDTSKSALMAAWTSLYHVSTADQRSAGEGQQPTRSTPANVRPQTTSYPAGSDGGADPYLDALLTDDPGLFPEDLTAPAPQAPAPIAPQMPSFPALGGMPGGGMLPTGLPGLGMPSGVPLGGLLPDTATQRSPGDLGEALLAPDDATPKQQPPPEDVDDTSDGKAADPASASDQPATGPTTVTLPTGETVTAASPQLAAVIGAAVAGTPIADAFRQQGLTIPPPGTAISEPVDPSRVMPGDIGMFTDRHALALGNSKALLNGQIQHISTVKGPSFLGWEHPPVPSTANTPTKTETPAPTRPAATTGTSP</sequence>
<dbReference type="InterPro" id="IPR019710">
    <property type="entry name" value="DUF4226"/>
</dbReference>
<evidence type="ECO:0000256" key="1">
    <source>
        <dbReference type="SAM" id="MobiDB-lite"/>
    </source>
</evidence>
<reference evidence="2 3" key="1">
    <citation type="submission" date="2019-12" db="EMBL/GenBank/DDBJ databases">
        <title>Complete genome sequence of Mycolicibacterium xenopi str. JCM15661T.</title>
        <authorList>
            <person name="Yoshida M."/>
            <person name="Fukano H."/>
            <person name="Asakura T."/>
            <person name="Hoshino Y."/>
        </authorList>
    </citation>
    <scope>NUCLEOTIDE SEQUENCE [LARGE SCALE GENOMIC DNA]</scope>
    <source>
        <strain evidence="2 3">JCM 15661T</strain>
    </source>
</reference>
<feature type="region of interest" description="Disordered" evidence="1">
    <location>
        <begin position="410"/>
        <end position="446"/>
    </location>
</feature>
<name>A0AAD1LYW4_MYCXE</name>
<organism evidence="2 3">
    <name type="scientific">Mycobacterium xenopi</name>
    <dbReference type="NCBI Taxonomy" id="1789"/>
    <lineage>
        <taxon>Bacteria</taxon>
        <taxon>Bacillati</taxon>
        <taxon>Actinomycetota</taxon>
        <taxon>Actinomycetes</taxon>
        <taxon>Mycobacteriales</taxon>
        <taxon>Mycobacteriaceae</taxon>
        <taxon>Mycobacterium</taxon>
    </lineage>
</organism>
<evidence type="ECO:0008006" key="4">
    <source>
        <dbReference type="Google" id="ProtNLM"/>
    </source>
</evidence>
<dbReference type="Pfam" id="PF10774">
    <property type="entry name" value="DUF4226"/>
    <property type="match status" value="1"/>
</dbReference>
<dbReference type="KEGG" id="mxe:MYXE_00320"/>
<feature type="compositionally biased region" description="Low complexity" evidence="1">
    <location>
        <begin position="422"/>
        <end position="446"/>
    </location>
</feature>
<feature type="region of interest" description="Disordered" evidence="1">
    <location>
        <begin position="160"/>
        <end position="323"/>
    </location>
</feature>
<feature type="compositionally biased region" description="Low complexity" evidence="1">
    <location>
        <begin position="303"/>
        <end position="323"/>
    </location>
</feature>
<accession>A0AAD1LYW4</accession>
<dbReference type="AlphaFoldDB" id="A0AAD1LYW4"/>
<proteinExistence type="predicted"/>
<feature type="region of interest" description="Disordered" evidence="1">
    <location>
        <begin position="20"/>
        <end position="46"/>
    </location>
</feature>
<dbReference type="Proteomes" id="UP000464624">
    <property type="component" value="Chromosome"/>
</dbReference>
<gene>
    <name evidence="2" type="ORF">MYXE_00320</name>
</gene>